<evidence type="ECO:0000259" key="9">
    <source>
        <dbReference type="Pfam" id="PF12704"/>
    </source>
</evidence>
<evidence type="ECO:0000256" key="6">
    <source>
        <dbReference type="ARBA" id="ARBA00038076"/>
    </source>
</evidence>
<sequence length="415" mass="45594">MIILKLIRESFLFAYDALRQNKLRTLLSLLGVTIGIFTIIAVRSAVDTLRNNLQASVNKLGNNSIYVEKWPWVGEDNFPWWKYMQRPVPKLRDFEQMRRRSQTAKAITYEISIDNRTVKYGSNTVDGAQIGAVSHEHDKVISFDFQDGRYFTDMESRTGSPITIIGYDIADNLFPAGDAVGKQIKLMGRKVTIVGVFSKQGDDMLGISTDKQVLVPLNFAKNVIDIENEKYSPSLVIRGADNLSETEVESEVRGLMRSIRSIRPGDEDNFALNKSSVISNQLDSVFGFVNVAGAIIGGFSVLVGGFGIANIMFVSVKERTNIIGIQKSLGAKNYFILLQFLIESVVLCLMGGLIGLGLVYLGTIGAKAASGLQIVLDATNIIRGLSISVIIGIIAGIVPAWFASRMDPVEAIRTN</sequence>
<dbReference type="InterPro" id="IPR003838">
    <property type="entry name" value="ABC3_permease_C"/>
</dbReference>
<keyword evidence="2" id="KW-1003">Cell membrane</keyword>
<keyword evidence="11" id="KW-1185">Reference proteome</keyword>
<accession>A0A4Y8SBP2</accession>
<dbReference type="PANTHER" id="PTHR30572:SF4">
    <property type="entry name" value="ABC TRANSPORTER PERMEASE YTRF"/>
    <property type="match status" value="1"/>
</dbReference>
<keyword evidence="5 7" id="KW-0472">Membrane</keyword>
<feature type="domain" description="ABC3 transporter permease C-terminal" evidence="8">
    <location>
        <begin position="295"/>
        <end position="408"/>
    </location>
</feature>
<feature type="transmembrane region" description="Helical" evidence="7">
    <location>
        <begin position="285"/>
        <end position="313"/>
    </location>
</feature>
<dbReference type="Proteomes" id="UP000297540">
    <property type="component" value="Unassembled WGS sequence"/>
</dbReference>
<dbReference type="RefSeq" id="WP_133232699.1">
    <property type="nucleotide sequence ID" value="NZ_SOZE01000018.1"/>
</dbReference>
<feature type="transmembrane region" description="Helical" evidence="7">
    <location>
        <begin position="334"/>
        <end position="361"/>
    </location>
</feature>
<dbReference type="GO" id="GO:0005886">
    <property type="term" value="C:plasma membrane"/>
    <property type="evidence" value="ECO:0007669"/>
    <property type="project" value="UniProtKB-SubCell"/>
</dbReference>
<dbReference type="AlphaFoldDB" id="A0A4Y8SBP2"/>
<keyword evidence="4 7" id="KW-1133">Transmembrane helix</keyword>
<evidence type="ECO:0000256" key="5">
    <source>
        <dbReference type="ARBA" id="ARBA00023136"/>
    </source>
</evidence>
<dbReference type="PANTHER" id="PTHR30572">
    <property type="entry name" value="MEMBRANE COMPONENT OF TRANSPORTER-RELATED"/>
    <property type="match status" value="1"/>
</dbReference>
<comment type="caution">
    <text evidence="10">The sequence shown here is derived from an EMBL/GenBank/DDBJ whole genome shotgun (WGS) entry which is preliminary data.</text>
</comment>
<feature type="transmembrane region" description="Helical" evidence="7">
    <location>
        <begin position="381"/>
        <end position="403"/>
    </location>
</feature>
<dbReference type="OrthoDB" id="9770036at2"/>
<dbReference type="InterPro" id="IPR050250">
    <property type="entry name" value="Macrolide_Exporter_MacB"/>
</dbReference>
<dbReference type="Pfam" id="PF02687">
    <property type="entry name" value="FtsX"/>
    <property type="match status" value="1"/>
</dbReference>
<keyword evidence="3 7" id="KW-0812">Transmembrane</keyword>
<dbReference type="InterPro" id="IPR025857">
    <property type="entry name" value="MacB_PCD"/>
</dbReference>
<protein>
    <submittedName>
        <fullName evidence="10">FtsX-like permease family protein</fullName>
    </submittedName>
</protein>
<feature type="domain" description="MacB-like periplasmic core" evidence="9">
    <location>
        <begin position="25"/>
        <end position="253"/>
    </location>
</feature>
<comment type="subcellular location">
    <subcellularLocation>
        <location evidence="1">Cell membrane</location>
        <topology evidence="1">Multi-pass membrane protein</topology>
    </subcellularLocation>
</comment>
<evidence type="ECO:0000256" key="7">
    <source>
        <dbReference type="SAM" id="Phobius"/>
    </source>
</evidence>
<evidence type="ECO:0000256" key="2">
    <source>
        <dbReference type="ARBA" id="ARBA00022475"/>
    </source>
</evidence>
<dbReference type="GO" id="GO:0022857">
    <property type="term" value="F:transmembrane transporter activity"/>
    <property type="evidence" value="ECO:0007669"/>
    <property type="project" value="TreeGrafter"/>
</dbReference>
<gene>
    <name evidence="10" type="ORF">E2R66_17435</name>
</gene>
<dbReference type="Pfam" id="PF12704">
    <property type="entry name" value="MacB_PCD"/>
    <property type="match status" value="1"/>
</dbReference>
<feature type="transmembrane region" description="Helical" evidence="7">
    <location>
        <begin position="26"/>
        <end position="46"/>
    </location>
</feature>
<evidence type="ECO:0000313" key="11">
    <source>
        <dbReference type="Proteomes" id="UP000297540"/>
    </source>
</evidence>
<organism evidence="10 11">
    <name type="scientific">Mucilaginibacter psychrotolerans</name>
    <dbReference type="NCBI Taxonomy" id="1524096"/>
    <lineage>
        <taxon>Bacteria</taxon>
        <taxon>Pseudomonadati</taxon>
        <taxon>Bacteroidota</taxon>
        <taxon>Sphingobacteriia</taxon>
        <taxon>Sphingobacteriales</taxon>
        <taxon>Sphingobacteriaceae</taxon>
        <taxon>Mucilaginibacter</taxon>
    </lineage>
</organism>
<evidence type="ECO:0000313" key="10">
    <source>
        <dbReference type="EMBL" id="TFF36000.1"/>
    </source>
</evidence>
<evidence type="ECO:0000256" key="1">
    <source>
        <dbReference type="ARBA" id="ARBA00004651"/>
    </source>
</evidence>
<name>A0A4Y8SBP2_9SPHI</name>
<evidence type="ECO:0000256" key="3">
    <source>
        <dbReference type="ARBA" id="ARBA00022692"/>
    </source>
</evidence>
<reference evidence="10 11" key="1">
    <citation type="journal article" date="2017" name="Int. J. Syst. Evol. Microbiol.">
        <title>Mucilaginibacterpsychrotolerans sp. nov., isolated from peatlands.</title>
        <authorList>
            <person name="Deng Y."/>
            <person name="Shen L."/>
            <person name="Xu B."/>
            <person name="Liu Y."/>
            <person name="Gu Z."/>
            <person name="Liu H."/>
            <person name="Zhou Y."/>
        </authorList>
    </citation>
    <scope>NUCLEOTIDE SEQUENCE [LARGE SCALE GENOMIC DNA]</scope>
    <source>
        <strain evidence="10 11">NH7-4</strain>
    </source>
</reference>
<proteinExistence type="inferred from homology"/>
<comment type="similarity">
    <text evidence="6">Belongs to the ABC-4 integral membrane protein family.</text>
</comment>
<dbReference type="EMBL" id="SOZE01000018">
    <property type="protein sequence ID" value="TFF36000.1"/>
    <property type="molecule type" value="Genomic_DNA"/>
</dbReference>
<evidence type="ECO:0000256" key="4">
    <source>
        <dbReference type="ARBA" id="ARBA00022989"/>
    </source>
</evidence>
<evidence type="ECO:0000259" key="8">
    <source>
        <dbReference type="Pfam" id="PF02687"/>
    </source>
</evidence>